<dbReference type="PANTHER" id="PTHR11439:SF463">
    <property type="entry name" value="REVERSE TRANSCRIPTASE TY1_COPIA-TYPE DOMAIN-CONTAINING PROTEIN"/>
    <property type="match status" value="1"/>
</dbReference>
<name>A0A8X7CEF5_9ARAC</name>
<dbReference type="PANTHER" id="PTHR11439">
    <property type="entry name" value="GAG-POL-RELATED RETROTRANSPOSON"/>
    <property type="match status" value="1"/>
</dbReference>
<dbReference type="OrthoDB" id="444394at2759"/>
<sequence length="243" mass="27042">MAQEDVYVDDGLIAATDQQVLEMFIKKLKTKFKISVEVSCFLGLEIEHHKGNSITISQKGYARKILKCFGFKECKPVASCRCPYVPDGGNQAYSVGFLLRSSKTHLQKIIVRVKKVFRYIAGTVGYGITYHATETKGVLHCYSDLNFGGCTKTSRSTSGYVMIYAGGAISWCSQRQAIVTTSTTEAEVIAASEAAKRIIWLCRLIQGIVNLREIPTLQVGNRAAVKLSHNHEYPQRTKHIEIK</sequence>
<dbReference type="InterPro" id="IPR013103">
    <property type="entry name" value="RVT_2"/>
</dbReference>
<dbReference type="Pfam" id="PF07727">
    <property type="entry name" value="RVT_2"/>
    <property type="match status" value="1"/>
</dbReference>
<dbReference type="AlphaFoldDB" id="A0A8X7CEF5"/>
<dbReference type="Proteomes" id="UP000886998">
    <property type="component" value="Unassembled WGS sequence"/>
</dbReference>
<organism evidence="2 3">
    <name type="scientific">Trichonephila inaurata madagascariensis</name>
    <dbReference type="NCBI Taxonomy" id="2747483"/>
    <lineage>
        <taxon>Eukaryota</taxon>
        <taxon>Metazoa</taxon>
        <taxon>Ecdysozoa</taxon>
        <taxon>Arthropoda</taxon>
        <taxon>Chelicerata</taxon>
        <taxon>Arachnida</taxon>
        <taxon>Araneae</taxon>
        <taxon>Araneomorphae</taxon>
        <taxon>Entelegynae</taxon>
        <taxon>Araneoidea</taxon>
        <taxon>Nephilidae</taxon>
        <taxon>Trichonephila</taxon>
        <taxon>Trichonephila inaurata</taxon>
    </lineage>
</organism>
<evidence type="ECO:0000313" key="3">
    <source>
        <dbReference type="Proteomes" id="UP000886998"/>
    </source>
</evidence>
<reference evidence="2" key="1">
    <citation type="submission" date="2020-08" db="EMBL/GenBank/DDBJ databases">
        <title>Multicomponent nature underlies the extraordinary mechanical properties of spider dragline silk.</title>
        <authorList>
            <person name="Kono N."/>
            <person name="Nakamura H."/>
            <person name="Mori M."/>
            <person name="Yoshida Y."/>
            <person name="Ohtoshi R."/>
            <person name="Malay A.D."/>
            <person name="Moran D.A.P."/>
            <person name="Tomita M."/>
            <person name="Numata K."/>
            <person name="Arakawa K."/>
        </authorList>
    </citation>
    <scope>NUCLEOTIDE SEQUENCE</scope>
</reference>
<accession>A0A8X7CEF5</accession>
<keyword evidence="3" id="KW-1185">Reference proteome</keyword>
<comment type="caution">
    <text evidence="2">The sequence shown here is derived from an EMBL/GenBank/DDBJ whole genome shotgun (WGS) entry which is preliminary data.</text>
</comment>
<evidence type="ECO:0000259" key="1">
    <source>
        <dbReference type="Pfam" id="PF07727"/>
    </source>
</evidence>
<proteinExistence type="predicted"/>
<evidence type="ECO:0000313" key="2">
    <source>
        <dbReference type="EMBL" id="GFY63125.1"/>
    </source>
</evidence>
<gene>
    <name evidence="2" type="ORF">TNIN_159041</name>
</gene>
<feature type="domain" description="Reverse transcriptase Ty1/copia-type" evidence="1">
    <location>
        <begin position="6"/>
        <end position="78"/>
    </location>
</feature>
<dbReference type="CDD" id="cd09272">
    <property type="entry name" value="RNase_HI_RT_Ty1"/>
    <property type="match status" value="1"/>
</dbReference>
<protein>
    <submittedName>
        <fullName evidence="2">Putative polyprotein</fullName>
    </submittedName>
</protein>
<dbReference type="EMBL" id="BMAV01014623">
    <property type="protein sequence ID" value="GFY63125.1"/>
    <property type="molecule type" value="Genomic_DNA"/>
</dbReference>